<name>A0A6C0EET1_9ZZZZ</name>
<accession>A0A6C0EET1</accession>
<proteinExistence type="predicted"/>
<evidence type="ECO:0000313" key="1">
    <source>
        <dbReference type="EMBL" id="QHT25845.1"/>
    </source>
</evidence>
<dbReference type="AlphaFoldDB" id="A0A6C0EET1"/>
<reference evidence="1" key="1">
    <citation type="journal article" date="2020" name="Nature">
        <title>Giant virus diversity and host interactions through global metagenomics.</title>
        <authorList>
            <person name="Schulz F."/>
            <person name="Roux S."/>
            <person name="Paez-Espino D."/>
            <person name="Jungbluth S."/>
            <person name="Walsh D.A."/>
            <person name="Denef V.J."/>
            <person name="McMahon K.D."/>
            <person name="Konstantinidis K.T."/>
            <person name="Eloe-Fadrosh E.A."/>
            <person name="Kyrpides N.C."/>
            <person name="Woyke T."/>
        </authorList>
    </citation>
    <scope>NUCLEOTIDE SEQUENCE</scope>
    <source>
        <strain evidence="1">GVMAG-M-3300023179-27</strain>
    </source>
</reference>
<organism evidence="1">
    <name type="scientific">viral metagenome</name>
    <dbReference type="NCBI Taxonomy" id="1070528"/>
    <lineage>
        <taxon>unclassified sequences</taxon>
        <taxon>metagenomes</taxon>
        <taxon>organismal metagenomes</taxon>
    </lineage>
</organism>
<protein>
    <submittedName>
        <fullName evidence="1">Uncharacterized protein</fullName>
    </submittedName>
</protein>
<sequence>MSTDSIFVKLSELPKEEFRLTKEYLEGTIPDNCVNEEDKNLASIATEWRWRFFKIGEKSVVEISKKKCNEEREYLNKYGQWVKSDIGNKYDNYITKVLYNYTF</sequence>
<dbReference type="EMBL" id="MN739775">
    <property type="protein sequence ID" value="QHT25845.1"/>
    <property type="molecule type" value="Genomic_DNA"/>
</dbReference>